<name>H0EL37_GLAL7</name>
<dbReference type="InterPro" id="IPR002347">
    <property type="entry name" value="SDR_fam"/>
</dbReference>
<dbReference type="AlphaFoldDB" id="H0EL37"/>
<accession>H0EL37</accession>
<protein>
    <submittedName>
        <fullName evidence="1">Uncharacterized protein</fullName>
    </submittedName>
</protein>
<sequence length="76" mass="7894">MASRAAQIAGPKAKSVADAINQNGGSAIAVAGDMLDSEYLKELVKKAAAFGNGKIHIIVNNAGYTWDGVIHKVRSL</sequence>
<keyword evidence="2" id="KW-1185">Reference proteome</keyword>
<dbReference type="InParanoid" id="H0EL37"/>
<reference evidence="1 2" key="1">
    <citation type="journal article" date="2012" name="Eukaryot. Cell">
        <title>Genome sequence of the fungus Glarea lozoyensis: the first genome sequence of a species from the Helotiaceae family.</title>
        <authorList>
            <person name="Youssar L."/>
            <person name="Gruening B.A."/>
            <person name="Erxleben A."/>
            <person name="Guenther S."/>
            <person name="Huettel W."/>
        </authorList>
    </citation>
    <scope>NUCLEOTIDE SEQUENCE [LARGE SCALE GENOMIC DNA]</scope>
    <source>
        <strain evidence="2">ATCC 74030 / MF5533</strain>
    </source>
</reference>
<dbReference type="HOGENOM" id="CLU_2654716_0_0_1"/>
<dbReference type="Pfam" id="PF00106">
    <property type="entry name" value="adh_short"/>
    <property type="match status" value="1"/>
</dbReference>
<evidence type="ECO:0000313" key="1">
    <source>
        <dbReference type="EMBL" id="EHL00880.1"/>
    </source>
</evidence>
<organism evidence="1 2">
    <name type="scientific">Glarea lozoyensis (strain ATCC 74030 / MF5533)</name>
    <dbReference type="NCBI Taxonomy" id="1104152"/>
    <lineage>
        <taxon>Eukaryota</taxon>
        <taxon>Fungi</taxon>
        <taxon>Dikarya</taxon>
        <taxon>Ascomycota</taxon>
        <taxon>Pezizomycotina</taxon>
        <taxon>Leotiomycetes</taxon>
        <taxon>Helotiales</taxon>
        <taxon>Helotiaceae</taxon>
        <taxon>Glarea</taxon>
    </lineage>
</organism>
<dbReference type="Gene3D" id="3.40.50.720">
    <property type="entry name" value="NAD(P)-binding Rossmann-like Domain"/>
    <property type="match status" value="1"/>
</dbReference>
<comment type="caution">
    <text evidence="1">The sequence shown here is derived from an EMBL/GenBank/DDBJ whole genome shotgun (WGS) entry which is preliminary data.</text>
</comment>
<proteinExistence type="predicted"/>
<dbReference type="EMBL" id="AGUE01000073">
    <property type="protein sequence ID" value="EHL00880.1"/>
    <property type="molecule type" value="Genomic_DNA"/>
</dbReference>
<gene>
    <name evidence="1" type="ORF">M7I_3273</name>
</gene>
<dbReference type="SUPFAM" id="SSF51735">
    <property type="entry name" value="NAD(P)-binding Rossmann-fold domains"/>
    <property type="match status" value="1"/>
</dbReference>
<dbReference type="OrthoDB" id="1393670at2759"/>
<dbReference type="InterPro" id="IPR036291">
    <property type="entry name" value="NAD(P)-bd_dom_sf"/>
</dbReference>
<dbReference type="Proteomes" id="UP000005446">
    <property type="component" value="Unassembled WGS sequence"/>
</dbReference>
<evidence type="ECO:0000313" key="2">
    <source>
        <dbReference type="Proteomes" id="UP000005446"/>
    </source>
</evidence>